<keyword evidence="3" id="KW-1185">Reference proteome</keyword>
<reference evidence="2 3" key="1">
    <citation type="submission" date="2019-07" db="EMBL/GenBank/DDBJ databases">
        <authorList>
            <person name="Widmer J."/>
            <person name="Andre W."/>
            <person name="Castro A."/>
            <person name="Cintron J."/>
            <person name="Cintron J."/>
            <person name="Elliott S."/>
            <person name="Harel H."/>
            <person name="Hasan D."/>
            <person name="Page A."/>
            <person name="Santana M."/>
            <person name="Slobasky M."/>
            <person name="Stevens T."/>
            <person name="Vilcin V."/>
            <person name="Whitaker K."/>
            <person name="Yelvington M."/>
            <person name="Wiersma-Koch H."/>
            <person name="Douthitt C."/>
            <person name="D'Elia T."/>
            <person name="Garlena R.A."/>
            <person name="Russell D.A."/>
            <person name="Pope W.H."/>
            <person name="Jacobs-Sera D."/>
            <person name="Hatfull G.F."/>
        </authorList>
    </citation>
    <scope>NUCLEOTIDE SEQUENCE [LARGE SCALE GENOMIC DNA]</scope>
</reference>
<evidence type="ECO:0000256" key="1">
    <source>
        <dbReference type="SAM" id="MobiDB-lite"/>
    </source>
</evidence>
<dbReference type="GeneID" id="80019376"/>
<evidence type="ECO:0000313" key="2">
    <source>
        <dbReference type="EMBL" id="QFG10068.1"/>
    </source>
</evidence>
<accession>A0A5J6TI38</accession>
<name>A0A5J6TI38_9CAUD</name>
<dbReference type="Proteomes" id="UP000326087">
    <property type="component" value="Segment"/>
</dbReference>
<evidence type="ECO:0000313" key="3">
    <source>
        <dbReference type="Proteomes" id="UP000326087"/>
    </source>
</evidence>
<feature type="region of interest" description="Disordered" evidence="1">
    <location>
        <begin position="30"/>
        <end position="49"/>
    </location>
</feature>
<gene>
    <name evidence="2" type="primary">49</name>
    <name evidence="2" type="ORF">SEA_IDENTITYCRISIS_49</name>
</gene>
<dbReference type="RefSeq" id="YP_010754777.1">
    <property type="nucleotide sequence ID" value="NC_073463.1"/>
</dbReference>
<organism evidence="2 3">
    <name type="scientific">Mycobacterium phage IdentityCrisis</name>
    <dbReference type="NCBI Taxonomy" id="2599866"/>
    <lineage>
        <taxon>Viruses</taxon>
        <taxon>Duplodnaviria</taxon>
        <taxon>Heunggongvirae</taxon>
        <taxon>Uroviricota</taxon>
        <taxon>Caudoviricetes</taxon>
        <taxon>Identitycrisisvirus</taxon>
        <taxon>Identitycrisisvirus identitycrisis</taxon>
    </lineage>
</organism>
<proteinExistence type="predicted"/>
<protein>
    <submittedName>
        <fullName evidence="2">Uncharacterized protein</fullName>
    </submittedName>
</protein>
<dbReference type="KEGG" id="vg:80019376"/>
<dbReference type="EMBL" id="MN234184">
    <property type="protein sequence ID" value="QFG10068.1"/>
    <property type="molecule type" value="Genomic_DNA"/>
</dbReference>
<sequence>MSRSPRIRVFDHEYNQLYDSETDPRTLEQFMSGQQQSDSNHPIDGSATQ</sequence>